<dbReference type="Pfam" id="PF01757">
    <property type="entry name" value="Acyl_transf_3"/>
    <property type="match status" value="1"/>
</dbReference>
<evidence type="ECO:0000259" key="2">
    <source>
        <dbReference type="Pfam" id="PF01757"/>
    </source>
</evidence>
<feature type="transmembrane region" description="Helical" evidence="1">
    <location>
        <begin position="348"/>
        <end position="368"/>
    </location>
</feature>
<dbReference type="RefSeq" id="WP_237346841.1">
    <property type="nucleotide sequence ID" value="NZ_JABWGX010000024.1"/>
</dbReference>
<keyword evidence="1" id="KW-0472">Membrane</keyword>
<evidence type="ECO:0000256" key="1">
    <source>
        <dbReference type="SAM" id="Phobius"/>
    </source>
</evidence>
<gene>
    <name evidence="4" type="ORF">QOZ94_001112</name>
</gene>
<dbReference type="InterPro" id="IPR043968">
    <property type="entry name" value="SGNH"/>
</dbReference>
<evidence type="ECO:0000313" key="5">
    <source>
        <dbReference type="Proteomes" id="UP001241747"/>
    </source>
</evidence>
<dbReference type="Proteomes" id="UP001241747">
    <property type="component" value="Unassembled WGS sequence"/>
</dbReference>
<name>A0ABU0LB29_XANAG</name>
<dbReference type="EMBL" id="JAUSVY010000002">
    <property type="protein sequence ID" value="MDQ0504338.1"/>
    <property type="molecule type" value="Genomic_DNA"/>
</dbReference>
<dbReference type="Pfam" id="PF19040">
    <property type="entry name" value="SGNH"/>
    <property type="match status" value="1"/>
</dbReference>
<dbReference type="SUPFAM" id="SSF52266">
    <property type="entry name" value="SGNH hydrolase"/>
    <property type="match status" value="1"/>
</dbReference>
<feature type="transmembrane region" description="Helical" evidence="1">
    <location>
        <begin position="309"/>
        <end position="328"/>
    </location>
</feature>
<feature type="domain" description="SGNH" evidence="3">
    <location>
        <begin position="398"/>
        <end position="653"/>
    </location>
</feature>
<feature type="transmembrane region" description="Helical" evidence="1">
    <location>
        <begin position="245"/>
        <end position="263"/>
    </location>
</feature>
<reference evidence="4 5" key="1">
    <citation type="submission" date="2023-07" db="EMBL/GenBank/DDBJ databases">
        <title>Genomic Encyclopedia of Type Strains, Phase IV (KMG-IV): sequencing the most valuable type-strain genomes for metagenomic binning, comparative biology and taxonomic classification.</title>
        <authorList>
            <person name="Goeker M."/>
        </authorList>
    </citation>
    <scope>NUCLEOTIDE SEQUENCE [LARGE SCALE GENOMIC DNA]</scope>
    <source>
        <strain evidence="4 5">DSM 3770</strain>
    </source>
</reference>
<evidence type="ECO:0000259" key="3">
    <source>
        <dbReference type="Pfam" id="PF19040"/>
    </source>
</evidence>
<feature type="domain" description="Acyltransferase 3" evidence="2">
    <location>
        <begin position="8"/>
        <end position="328"/>
    </location>
</feature>
<organism evidence="4 5">
    <name type="scientific">Xanthobacter agilis</name>
    <dbReference type="NCBI Taxonomy" id="47492"/>
    <lineage>
        <taxon>Bacteria</taxon>
        <taxon>Pseudomonadati</taxon>
        <taxon>Pseudomonadota</taxon>
        <taxon>Alphaproteobacteria</taxon>
        <taxon>Hyphomicrobiales</taxon>
        <taxon>Xanthobacteraceae</taxon>
        <taxon>Xanthobacter</taxon>
    </lineage>
</organism>
<proteinExistence type="predicted"/>
<evidence type="ECO:0000313" key="4">
    <source>
        <dbReference type="EMBL" id="MDQ0504338.1"/>
    </source>
</evidence>
<feature type="transmembrane region" description="Helical" evidence="1">
    <location>
        <begin position="220"/>
        <end position="239"/>
    </location>
</feature>
<dbReference type="PANTHER" id="PTHR23028:SF53">
    <property type="entry name" value="ACYL_TRANSF_3 DOMAIN-CONTAINING PROTEIN"/>
    <property type="match status" value="1"/>
</dbReference>
<protein>
    <submittedName>
        <fullName evidence="4">Peptidoglycan/LPS O-acetylase OafA/YrhL</fullName>
    </submittedName>
</protein>
<feature type="transmembrane region" description="Helical" evidence="1">
    <location>
        <begin position="136"/>
        <end position="157"/>
    </location>
</feature>
<feature type="transmembrane region" description="Helical" evidence="1">
    <location>
        <begin position="275"/>
        <end position="297"/>
    </location>
</feature>
<feature type="transmembrane region" description="Helical" evidence="1">
    <location>
        <begin position="36"/>
        <end position="53"/>
    </location>
</feature>
<feature type="transmembrane region" description="Helical" evidence="1">
    <location>
        <begin position="74"/>
        <end position="94"/>
    </location>
</feature>
<keyword evidence="5" id="KW-1185">Reference proteome</keyword>
<feature type="transmembrane region" description="Helical" evidence="1">
    <location>
        <begin position="192"/>
        <end position="213"/>
    </location>
</feature>
<keyword evidence="1" id="KW-1133">Transmembrane helix</keyword>
<dbReference type="InterPro" id="IPR002656">
    <property type="entry name" value="Acyl_transf_3_dom"/>
</dbReference>
<dbReference type="PANTHER" id="PTHR23028">
    <property type="entry name" value="ACETYLTRANSFERASE"/>
    <property type="match status" value="1"/>
</dbReference>
<keyword evidence="1" id="KW-0812">Transmembrane</keyword>
<comment type="caution">
    <text evidence="4">The sequence shown here is derived from an EMBL/GenBank/DDBJ whole genome shotgun (WGS) entry which is preliminary data.</text>
</comment>
<accession>A0ABU0LB29</accession>
<feature type="transmembrane region" description="Helical" evidence="1">
    <location>
        <begin position="164"/>
        <end position="180"/>
    </location>
</feature>
<sequence length="694" mass="73574">MSLAYRPDIDGLRAVAVGSVVLFHGGFSLFGGGFVGVDVFFVISGFLITSIIADDLERGRFSLVDFYDRRIRRILPALFLVLFTTVAIGAFILLPTQMENLAGSLIPATLFYANIHFMGLESYFAPAAEELPLLHLWSLAVEEQFYIVFPLLLFVLMRVGGRRLAVIGLFAVALVSLVIAQVELQEAPRRAFFLLSSRAWELLVGALIALAPLPKVPPKVAAGLGALGLGALLIPVFLYNRNTSFPGVAALPPVLGAALLIYSGRHAARGPAARLLALPGLVYVGRISYSLYLWHWPLLAFAFIYRGRALTPLLAAGIILLAVALSALSLRYVEAPLRRAAAGGGRRAVRFAAAAAVMLVAVFGARGIDARDGRIWPLSARGLKAEAAMREGHGLAICKTGTDFMRGTASCTVTPPGAQGKGYDVLVWGDSHAHASFQGLAELFAEQGIGSRLLTLSGCPPLAGVVTPRFGDEAAECTAFNTAVMEEIAKARPKLVVLVGRWALWTTHARQNVALTMPDLPAARAPSAEGSRAAFPVALRRTVDEIRTMGANVLVMGQAPEYLHPPAACVVRADYFGGDASGCMTQSLAEMERVVGPTNAVIEQVARAVPGTGAVLLSNLFCDGNVCHAGDDAAFFYSDGNHLSPAGARRLRDDPSVRSAIASLLSAAPEHVQARAAESAVDKVEPTRGISPGN</sequence>
<dbReference type="InterPro" id="IPR050879">
    <property type="entry name" value="Acyltransferase_3"/>
</dbReference>